<evidence type="ECO:0000256" key="6">
    <source>
        <dbReference type="ARBA" id="ARBA00022927"/>
    </source>
</evidence>
<dbReference type="PANTHER" id="PTHR34597">
    <property type="entry name" value="SLR1661 PROTEIN"/>
    <property type="match status" value="1"/>
</dbReference>
<evidence type="ECO:0000313" key="12">
    <source>
        <dbReference type="Proteomes" id="UP000183107"/>
    </source>
</evidence>
<protein>
    <submittedName>
        <fullName evidence="11">Hemolysin activation/secretion protein</fullName>
    </submittedName>
</protein>
<reference evidence="12" key="1">
    <citation type="submission" date="2016-10" db="EMBL/GenBank/DDBJ databases">
        <authorList>
            <person name="Varghese N."/>
        </authorList>
    </citation>
    <scope>NUCLEOTIDE SEQUENCE [LARGE SCALE GENOMIC DNA]</scope>
    <source>
        <strain evidence="12">Nsp8</strain>
    </source>
</reference>
<evidence type="ECO:0000313" key="11">
    <source>
        <dbReference type="EMBL" id="SFN88076.1"/>
    </source>
</evidence>
<evidence type="ECO:0000256" key="2">
    <source>
        <dbReference type="ARBA" id="ARBA00009055"/>
    </source>
</evidence>
<dbReference type="InterPro" id="IPR013686">
    <property type="entry name" value="Polypept-transport_assoc_ShlB"/>
</dbReference>
<dbReference type="EMBL" id="FOVJ01000004">
    <property type="protein sequence ID" value="SFN88076.1"/>
    <property type="molecule type" value="Genomic_DNA"/>
</dbReference>
<keyword evidence="4" id="KW-1134">Transmembrane beta strand</keyword>
<dbReference type="AlphaFoldDB" id="A0A1I5CMH9"/>
<comment type="similarity">
    <text evidence="2">Belongs to the TPS (TC 1.B.20) family.</text>
</comment>
<evidence type="ECO:0000259" key="10">
    <source>
        <dbReference type="PROSITE" id="PS51779"/>
    </source>
</evidence>
<dbReference type="Proteomes" id="UP000183107">
    <property type="component" value="Unassembled WGS sequence"/>
</dbReference>
<name>A0A1I5CMH9_9PROT</name>
<dbReference type="PANTHER" id="PTHR34597:SF3">
    <property type="entry name" value="OUTER MEMBRANE TRANSPORTER CDIB"/>
    <property type="match status" value="1"/>
</dbReference>
<keyword evidence="5" id="KW-0812">Transmembrane</keyword>
<dbReference type="OrthoDB" id="5664954at2"/>
<feature type="domain" description="POTRA" evidence="10">
    <location>
        <begin position="46"/>
        <end position="121"/>
    </location>
</feature>
<feature type="signal peptide" evidence="9">
    <location>
        <begin position="1"/>
        <end position="30"/>
    </location>
</feature>
<dbReference type="InterPro" id="IPR051544">
    <property type="entry name" value="TPS_OM_transporter"/>
</dbReference>
<evidence type="ECO:0000256" key="3">
    <source>
        <dbReference type="ARBA" id="ARBA00022448"/>
    </source>
</evidence>
<dbReference type="GO" id="GO:0008320">
    <property type="term" value="F:protein transmembrane transporter activity"/>
    <property type="evidence" value="ECO:0007669"/>
    <property type="project" value="TreeGrafter"/>
</dbReference>
<keyword evidence="12" id="KW-1185">Reference proteome</keyword>
<dbReference type="Pfam" id="PF03865">
    <property type="entry name" value="ShlB"/>
    <property type="match status" value="1"/>
</dbReference>
<dbReference type="InterPro" id="IPR034746">
    <property type="entry name" value="POTRA"/>
</dbReference>
<dbReference type="RefSeq" id="WP_074797122.1">
    <property type="nucleotide sequence ID" value="NZ_FOVJ01000004.1"/>
</dbReference>
<keyword evidence="7" id="KW-0472">Membrane</keyword>
<evidence type="ECO:0000256" key="5">
    <source>
        <dbReference type="ARBA" id="ARBA00022692"/>
    </source>
</evidence>
<keyword evidence="8" id="KW-0998">Cell outer membrane</keyword>
<evidence type="ECO:0000256" key="1">
    <source>
        <dbReference type="ARBA" id="ARBA00004442"/>
    </source>
</evidence>
<evidence type="ECO:0000256" key="9">
    <source>
        <dbReference type="SAM" id="SignalP"/>
    </source>
</evidence>
<keyword evidence="6" id="KW-0653">Protein transport</keyword>
<dbReference type="Pfam" id="PF08479">
    <property type="entry name" value="POTRA_2"/>
    <property type="match status" value="1"/>
</dbReference>
<proteinExistence type="inferred from homology"/>
<feature type="chain" id="PRO_5010275009" evidence="9">
    <location>
        <begin position="31"/>
        <end position="554"/>
    </location>
</feature>
<dbReference type="PROSITE" id="PS51779">
    <property type="entry name" value="POTRA"/>
    <property type="match status" value="1"/>
</dbReference>
<evidence type="ECO:0000256" key="4">
    <source>
        <dbReference type="ARBA" id="ARBA00022452"/>
    </source>
</evidence>
<organism evidence="11 12">
    <name type="scientific">Nitrosospira briensis</name>
    <dbReference type="NCBI Taxonomy" id="35799"/>
    <lineage>
        <taxon>Bacteria</taxon>
        <taxon>Pseudomonadati</taxon>
        <taxon>Pseudomonadota</taxon>
        <taxon>Betaproteobacteria</taxon>
        <taxon>Nitrosomonadales</taxon>
        <taxon>Nitrosomonadaceae</taxon>
        <taxon>Nitrosospira</taxon>
    </lineage>
</organism>
<dbReference type="GO" id="GO:0046819">
    <property type="term" value="P:protein secretion by the type V secretion system"/>
    <property type="evidence" value="ECO:0007669"/>
    <property type="project" value="TreeGrafter"/>
</dbReference>
<comment type="subcellular location">
    <subcellularLocation>
        <location evidence="1">Cell outer membrane</location>
    </subcellularLocation>
</comment>
<dbReference type="GO" id="GO:0098046">
    <property type="term" value="C:type V protein secretion system complex"/>
    <property type="evidence" value="ECO:0007669"/>
    <property type="project" value="TreeGrafter"/>
</dbReference>
<gene>
    <name evidence="11" type="ORF">SAMN05216386_2062</name>
</gene>
<keyword evidence="9" id="KW-0732">Signal</keyword>
<dbReference type="InterPro" id="IPR005565">
    <property type="entry name" value="Hemolysn_activator_HlyB_C"/>
</dbReference>
<dbReference type="GO" id="GO:0009279">
    <property type="term" value="C:cell outer membrane"/>
    <property type="evidence" value="ECO:0007669"/>
    <property type="project" value="UniProtKB-SubCell"/>
</dbReference>
<accession>A0A1I5CMH9</accession>
<evidence type="ECO:0000256" key="7">
    <source>
        <dbReference type="ARBA" id="ARBA00023136"/>
    </source>
</evidence>
<keyword evidence="3" id="KW-0813">Transport</keyword>
<evidence type="ECO:0000256" key="8">
    <source>
        <dbReference type="ARBA" id="ARBA00023237"/>
    </source>
</evidence>
<dbReference type="Gene3D" id="3.10.20.310">
    <property type="entry name" value="membrane protein fhac"/>
    <property type="match status" value="1"/>
</dbReference>
<sequence>MSYPMRSGCIAKGVALSLFLTLSWAGYASAQTQTPAPEPSPQVQYFPVKTVLIQGNTLLPEGELAALVNHLPGDRRTLDDFKAGAAAIQQAYRKAGYGGVVAFVPEQELHNGEIVIRVMEGKVAAIEVTDNERYDEANIRRSLPHLREGETPLIRAIDRDIQLSNENPAKELRVTLAAGAKPGDVDAKVRVIEEKPIRVLLGLDSSGTPSTSRFRANIGFQHANMWNRDHIGTFQFQTSPTNPDQVHVYSVGYRVPLYNHSAAIDAFFAHSNVNNVSTTTPAGPLGFTGSGDVGGFRAHRYLTRIGEYDHRVTLGWDWRHYNNNCSIGNFGSAGCGPAAADVTLMPLSLGYTGQVQGPRLSWGFNTTVSGNVGGSSEREFGLARQWADKHYTVWRFFGFGNLSLPAGFGLAGRVAAQYSPDALVPGEQLGIGGAGSALGGVISVRGYREREVVGDFGTFFNLEALGPDAGTFINLRGFHVRPLVFFDFGWVGNNNNARCMINDTSCSLAGVGGGLRLGYGKRFAARLDLGHALEDGNQKSAGTTRGHMTVNFSF</sequence>
<dbReference type="Gene3D" id="2.40.160.50">
    <property type="entry name" value="membrane protein fhac: a member of the omp85/tpsb transporter family"/>
    <property type="match status" value="1"/>
</dbReference>